<dbReference type="AlphaFoldDB" id="D8UDS2"/>
<reference evidence="3 4" key="1">
    <citation type="journal article" date="2010" name="Science">
        <title>Genomic analysis of organismal complexity in the multicellular green alga Volvox carteri.</title>
        <authorList>
            <person name="Prochnik S.E."/>
            <person name="Umen J."/>
            <person name="Nedelcu A.M."/>
            <person name="Hallmann A."/>
            <person name="Miller S.M."/>
            <person name="Nishii I."/>
            <person name="Ferris P."/>
            <person name="Kuo A."/>
            <person name="Mitros T."/>
            <person name="Fritz-Laylin L.K."/>
            <person name="Hellsten U."/>
            <person name="Chapman J."/>
            <person name="Simakov O."/>
            <person name="Rensing S.A."/>
            <person name="Terry A."/>
            <person name="Pangilinan J."/>
            <person name="Kapitonov V."/>
            <person name="Jurka J."/>
            <person name="Salamov A."/>
            <person name="Shapiro H."/>
            <person name="Schmutz J."/>
            <person name="Grimwood J."/>
            <person name="Lindquist E."/>
            <person name="Lucas S."/>
            <person name="Grigoriev I.V."/>
            <person name="Schmitt R."/>
            <person name="Kirk D."/>
            <person name="Rokhsar D.S."/>
        </authorList>
    </citation>
    <scope>NUCLEOTIDE SEQUENCE [LARGE SCALE GENOMIC DNA]</scope>
    <source>
        <strain evidence="4">f. Nagariensis / Eve</strain>
    </source>
</reference>
<dbReference type="InterPro" id="IPR024616">
    <property type="entry name" value="Pherophorin"/>
</dbReference>
<accession>D8UDS2</accession>
<gene>
    <name evidence="3" type="primary">sex1</name>
    <name evidence="3" type="ORF">VOLCADRAFT_83768</name>
</gene>
<evidence type="ECO:0000259" key="2">
    <source>
        <dbReference type="Pfam" id="PF12499"/>
    </source>
</evidence>
<proteinExistence type="predicted"/>
<organism evidence="4">
    <name type="scientific">Volvox carteri f. nagariensis</name>
    <dbReference type="NCBI Taxonomy" id="3068"/>
    <lineage>
        <taxon>Eukaryota</taxon>
        <taxon>Viridiplantae</taxon>
        <taxon>Chlorophyta</taxon>
        <taxon>core chlorophytes</taxon>
        <taxon>Chlorophyceae</taxon>
        <taxon>CS clade</taxon>
        <taxon>Chlamydomonadales</taxon>
        <taxon>Volvocaceae</taxon>
        <taxon>Volvox</taxon>
    </lineage>
</organism>
<dbReference type="GeneID" id="9622612"/>
<evidence type="ECO:0000313" key="3">
    <source>
        <dbReference type="EMBL" id="EFJ42145.1"/>
    </source>
</evidence>
<feature type="domain" description="Pherophorin" evidence="2">
    <location>
        <begin position="35"/>
        <end position="186"/>
    </location>
</feature>
<evidence type="ECO:0000313" key="4">
    <source>
        <dbReference type="Proteomes" id="UP000001058"/>
    </source>
</evidence>
<dbReference type="Pfam" id="PF12499">
    <property type="entry name" value="DUF3707"/>
    <property type="match status" value="1"/>
</dbReference>
<keyword evidence="1" id="KW-0732">Signal</keyword>
<feature type="signal peptide" evidence="1">
    <location>
        <begin position="1"/>
        <end position="28"/>
    </location>
</feature>
<name>D8UDS2_VOLCA</name>
<evidence type="ECO:0000256" key="1">
    <source>
        <dbReference type="SAM" id="SignalP"/>
    </source>
</evidence>
<protein>
    <submittedName>
        <fullName evidence="3">Sex-inducer, sex-inducing pheromone</fullName>
    </submittedName>
</protein>
<keyword evidence="4" id="KW-1185">Reference proteome</keyword>
<feature type="chain" id="PRO_5003124404" evidence="1">
    <location>
        <begin position="29"/>
        <end position="208"/>
    </location>
</feature>
<dbReference type="KEGG" id="vcn:VOLCADRAFT_83768"/>
<dbReference type="InParanoid" id="D8UDS2"/>
<dbReference type="Proteomes" id="UP000001058">
    <property type="component" value="Unassembled WGS sequence"/>
</dbReference>
<sequence length="208" mass="22434">MAVVVVNSATASLLAVCLVFMAVGLCTGQIVDVKFPSCRCERELTPFAIKSAATQLTSRNPGVVNLYCFEIGIVNSGSGACYTEPASQNLSKVSVYAQAAQRDRLSAFGVLLAGAPVSNMTYLTPRWDSLNMTTISNLNFSKTQANGTRICLELFKPTTINEFCEREGASGSFCWVALFNDNNCVPPNSTVVISKRLCCPRFQSFLSP</sequence>
<dbReference type="RefSeq" id="XP_002956842.1">
    <property type="nucleotide sequence ID" value="XM_002956796.1"/>
</dbReference>
<dbReference type="EMBL" id="GL378386">
    <property type="protein sequence ID" value="EFJ42145.1"/>
    <property type="molecule type" value="Genomic_DNA"/>
</dbReference>